<comment type="caution">
    <text evidence="2">The sequence shown here is derived from an EMBL/GenBank/DDBJ whole genome shotgun (WGS) entry which is preliminary data.</text>
</comment>
<sequence>MRSLKKARTMGTKDPYGGWLPVDRTAKEIARDKAEREEALPPAPAKQPKPEVTPSPGAAVDDFVDEFYVEKIAREKLPKAEDYAEYARLAGEGVIRGIAARVIERAGYDLGAFARKVEAADAALAKAEIALNTKQAPPAAPGDGQVWPGLPGVTPDPVCTSQFDVKDLALTGRKAVTVRRYEQPVIFPDVLIAASGAWRFGQRMEFSQEWRHAGFTLGDLSTSLSLLPGEELTVEVSSWQRNKTEIASESEQTVKRSLENEQRSSDERACTNAAASAFGYSVTATGSVTYPVASASVSASVSGSSSEQMEHSSRAIKESTTKAVCEVSSRRAIKCTQTSEFGSESTTTRRIRNPSACHTVTFNFFQVVKLYDVQLRLSGNNPLLVLPGIFPRFYGPLEVRRGETGRPTEVDIPFHLIEDWASPAVFLTAYFDVDRMFSRLMNGIALRARFEHSDPPEAAARRLAEGLVVACKFLLRQDPEQQVAPLAALLKNYLENILAQRERSAATYGPGKGRPEELNTPGIYVDALRGRCSACDDQSHSSAYVDVLARHEEMLRQRAENALTGAELKRREALLEKGDLAPFEPPPVLVGGAQPAPGG</sequence>
<feature type="compositionally biased region" description="Pro residues" evidence="1">
    <location>
        <begin position="41"/>
        <end position="53"/>
    </location>
</feature>
<dbReference type="Proteomes" id="UP000460715">
    <property type="component" value="Unassembled WGS sequence"/>
</dbReference>
<feature type="region of interest" description="Disordered" evidence="1">
    <location>
        <begin position="577"/>
        <end position="599"/>
    </location>
</feature>
<dbReference type="AlphaFoldDB" id="A0A845BIW4"/>
<dbReference type="RefSeq" id="WP_160939525.1">
    <property type="nucleotide sequence ID" value="NZ_SNVJ01000045.1"/>
</dbReference>
<protein>
    <submittedName>
        <fullName evidence="2">Uncharacterized protein</fullName>
    </submittedName>
</protein>
<keyword evidence="3" id="KW-1185">Reference proteome</keyword>
<evidence type="ECO:0000313" key="2">
    <source>
        <dbReference type="EMBL" id="MXP66116.1"/>
    </source>
</evidence>
<organism evidence="2 3">
    <name type="scientific">Teichococcus coralli</name>
    <dbReference type="NCBI Taxonomy" id="2545983"/>
    <lineage>
        <taxon>Bacteria</taxon>
        <taxon>Pseudomonadati</taxon>
        <taxon>Pseudomonadota</taxon>
        <taxon>Alphaproteobacteria</taxon>
        <taxon>Acetobacterales</taxon>
        <taxon>Roseomonadaceae</taxon>
        <taxon>Roseomonas</taxon>
    </lineage>
</organism>
<dbReference type="EMBL" id="SNVJ01000045">
    <property type="protein sequence ID" value="MXP66116.1"/>
    <property type="molecule type" value="Genomic_DNA"/>
</dbReference>
<reference evidence="2 3" key="1">
    <citation type="submission" date="2019-03" db="EMBL/GenBank/DDBJ databases">
        <title>Roseomonas sp. a novel Roseomonas species isolated from Sea whip Gorgonian.</title>
        <authorList>
            <person name="Li F."/>
            <person name="Pan X."/>
            <person name="Huang S."/>
            <person name="Li Z."/>
            <person name="Meng B."/>
        </authorList>
    </citation>
    <scope>NUCLEOTIDE SEQUENCE [LARGE SCALE GENOMIC DNA]</scope>
    <source>
        <strain evidence="2 3">M0104</strain>
    </source>
</reference>
<accession>A0A845BIW4</accession>
<evidence type="ECO:0000313" key="3">
    <source>
        <dbReference type="Proteomes" id="UP000460715"/>
    </source>
</evidence>
<feature type="region of interest" description="Disordered" evidence="1">
    <location>
        <begin position="27"/>
        <end position="58"/>
    </location>
</feature>
<name>A0A845BIW4_9PROT</name>
<feature type="compositionally biased region" description="Basic and acidic residues" evidence="1">
    <location>
        <begin position="27"/>
        <end position="39"/>
    </location>
</feature>
<proteinExistence type="predicted"/>
<dbReference type="OrthoDB" id="5187755at2"/>
<evidence type="ECO:0000256" key="1">
    <source>
        <dbReference type="SAM" id="MobiDB-lite"/>
    </source>
</evidence>
<gene>
    <name evidence="2" type="ORF">E0493_22515</name>
</gene>